<evidence type="ECO:0000313" key="3">
    <source>
        <dbReference type="Proteomes" id="UP001178461"/>
    </source>
</evidence>
<gene>
    <name evidence="2" type="ORF">PODLI_1B006950</name>
</gene>
<organism evidence="2 3">
    <name type="scientific">Podarcis lilfordi</name>
    <name type="common">Lilford's wall lizard</name>
    <dbReference type="NCBI Taxonomy" id="74358"/>
    <lineage>
        <taxon>Eukaryota</taxon>
        <taxon>Metazoa</taxon>
        <taxon>Chordata</taxon>
        <taxon>Craniata</taxon>
        <taxon>Vertebrata</taxon>
        <taxon>Euteleostomi</taxon>
        <taxon>Lepidosauria</taxon>
        <taxon>Squamata</taxon>
        <taxon>Bifurcata</taxon>
        <taxon>Unidentata</taxon>
        <taxon>Episquamata</taxon>
        <taxon>Laterata</taxon>
        <taxon>Lacertibaenia</taxon>
        <taxon>Lacertidae</taxon>
        <taxon>Podarcis</taxon>
    </lineage>
</organism>
<evidence type="ECO:0000256" key="1">
    <source>
        <dbReference type="SAM" id="Phobius"/>
    </source>
</evidence>
<reference evidence="2" key="1">
    <citation type="submission" date="2022-12" db="EMBL/GenBank/DDBJ databases">
        <authorList>
            <person name="Alioto T."/>
            <person name="Alioto T."/>
            <person name="Gomez Garrido J."/>
        </authorList>
    </citation>
    <scope>NUCLEOTIDE SEQUENCE</scope>
</reference>
<dbReference type="Proteomes" id="UP001178461">
    <property type="component" value="Chromosome 5"/>
</dbReference>
<feature type="transmembrane region" description="Helical" evidence="1">
    <location>
        <begin position="6"/>
        <end position="27"/>
    </location>
</feature>
<dbReference type="AlphaFoldDB" id="A0AA35KCX6"/>
<name>A0AA35KCX6_9SAUR</name>
<evidence type="ECO:0000313" key="2">
    <source>
        <dbReference type="EMBL" id="CAI5776012.1"/>
    </source>
</evidence>
<keyword evidence="1" id="KW-0812">Transmembrane</keyword>
<keyword evidence="1" id="KW-1133">Transmembrane helix</keyword>
<dbReference type="EMBL" id="OX395130">
    <property type="protein sequence ID" value="CAI5776012.1"/>
    <property type="molecule type" value="Genomic_DNA"/>
</dbReference>
<protein>
    <submittedName>
        <fullName evidence="2">Uncharacterized protein</fullName>
    </submittedName>
</protein>
<proteinExistence type="predicted"/>
<keyword evidence="1" id="KW-0472">Membrane</keyword>
<accession>A0AA35KCX6</accession>
<keyword evidence="3" id="KW-1185">Reference proteome</keyword>
<sequence length="77" mass="8360">MSIVSLATPITTCIPGLLVTIIAHSWLGSPKHRSKTLSISPFWLTDKHPASPPCHLDAANCNLPHPFEVKQHSKVAI</sequence>